<gene>
    <name evidence="2" type="ORF">GRI65_04075</name>
</gene>
<dbReference type="AlphaFoldDB" id="A0A845AVQ7"/>
<dbReference type="PANTHER" id="PTHR36302">
    <property type="entry name" value="BLR7088 PROTEIN"/>
    <property type="match status" value="1"/>
</dbReference>
<dbReference type="InterPro" id="IPR036182">
    <property type="entry name" value="PCuAC_sf"/>
</dbReference>
<dbReference type="InterPro" id="IPR058248">
    <property type="entry name" value="Lxx211020-like"/>
</dbReference>
<keyword evidence="1" id="KW-0732">Signal</keyword>
<dbReference type="InterPro" id="IPR007410">
    <property type="entry name" value="LpqE-like"/>
</dbReference>
<dbReference type="RefSeq" id="WP_160755217.1">
    <property type="nucleotide sequence ID" value="NZ_WTYL01000001.1"/>
</dbReference>
<keyword evidence="3" id="KW-1185">Reference proteome</keyword>
<comment type="caution">
    <text evidence="2">The sequence shown here is derived from an EMBL/GenBank/DDBJ whole genome shotgun (WGS) entry which is preliminary data.</text>
</comment>
<evidence type="ECO:0000313" key="3">
    <source>
        <dbReference type="Proteomes" id="UP000431922"/>
    </source>
</evidence>
<sequence length="159" mass="16530">MTKTFFAALALTTATLALGACGESAPEQTAAPDAVPGLSVTNARMVLNAVEGQPAAIYLDLNYAGDKNVAVNRVAVDGAESAVMHEMGEWDGGMEMMEMLPIVMKKGDVVKFEPGAKHIMVMGVSPELQAGGTTEATFIIAGGDKISFPVEIRGAGEDR</sequence>
<dbReference type="PROSITE" id="PS51257">
    <property type="entry name" value="PROKAR_LIPOPROTEIN"/>
    <property type="match status" value="1"/>
</dbReference>
<dbReference type="Gene3D" id="2.60.40.1890">
    <property type="entry name" value="PCu(A)C copper chaperone"/>
    <property type="match status" value="1"/>
</dbReference>
<evidence type="ECO:0000256" key="1">
    <source>
        <dbReference type="SAM" id="SignalP"/>
    </source>
</evidence>
<protein>
    <submittedName>
        <fullName evidence="2">Copper chaperone PCu(A)C</fullName>
    </submittedName>
</protein>
<dbReference type="Pfam" id="PF04314">
    <property type="entry name" value="PCuAC"/>
    <property type="match status" value="1"/>
</dbReference>
<name>A0A845AVQ7_9SPHN</name>
<dbReference type="SUPFAM" id="SSF110087">
    <property type="entry name" value="DR1885-like metal-binding protein"/>
    <property type="match status" value="1"/>
</dbReference>
<evidence type="ECO:0000313" key="2">
    <source>
        <dbReference type="EMBL" id="MXP43633.1"/>
    </source>
</evidence>
<dbReference type="EMBL" id="WTYL01000001">
    <property type="protein sequence ID" value="MXP43633.1"/>
    <property type="molecule type" value="Genomic_DNA"/>
</dbReference>
<organism evidence="2 3">
    <name type="scientific">Allopontixanthobacter sediminis</name>
    <dbReference type="NCBI Taxonomy" id="1689985"/>
    <lineage>
        <taxon>Bacteria</taxon>
        <taxon>Pseudomonadati</taxon>
        <taxon>Pseudomonadota</taxon>
        <taxon>Alphaproteobacteria</taxon>
        <taxon>Sphingomonadales</taxon>
        <taxon>Erythrobacteraceae</taxon>
        <taxon>Allopontixanthobacter</taxon>
    </lineage>
</organism>
<feature type="signal peptide" evidence="1">
    <location>
        <begin position="1"/>
        <end position="19"/>
    </location>
</feature>
<reference evidence="2 3" key="1">
    <citation type="submission" date="2019-12" db="EMBL/GenBank/DDBJ databases">
        <title>Genomic-based taxomic classification of the family Erythrobacteraceae.</title>
        <authorList>
            <person name="Xu L."/>
        </authorList>
    </citation>
    <scope>NUCLEOTIDE SEQUENCE [LARGE SCALE GENOMIC DNA]</scope>
    <source>
        <strain evidence="2 3">KCTC 42453</strain>
    </source>
</reference>
<dbReference type="OrthoDB" id="9796962at2"/>
<dbReference type="Proteomes" id="UP000431922">
    <property type="component" value="Unassembled WGS sequence"/>
</dbReference>
<accession>A0A845AVQ7</accession>
<feature type="chain" id="PRO_5032911151" evidence="1">
    <location>
        <begin position="20"/>
        <end position="159"/>
    </location>
</feature>
<proteinExistence type="predicted"/>
<dbReference type="PANTHER" id="PTHR36302:SF1">
    <property type="entry name" value="COPPER CHAPERONE PCU(A)C"/>
    <property type="match status" value="1"/>
</dbReference>